<dbReference type="InterPro" id="IPR011013">
    <property type="entry name" value="Gal_mutarotase_sf_dom"/>
</dbReference>
<feature type="domain" description="Glycosyl hydrolase 94 supersandwich" evidence="1">
    <location>
        <begin position="11"/>
        <end position="288"/>
    </location>
</feature>
<dbReference type="PANTHER" id="PTHR37469">
    <property type="entry name" value="CELLOBIONIC ACID PHOSPHORYLASE-RELATED"/>
    <property type="match status" value="1"/>
</dbReference>
<name>A0A0S7BCM5_9CHLR</name>
<organism evidence="2">
    <name type="scientific">Longilinea arvoryzae</name>
    <dbReference type="NCBI Taxonomy" id="360412"/>
    <lineage>
        <taxon>Bacteria</taxon>
        <taxon>Bacillati</taxon>
        <taxon>Chloroflexota</taxon>
        <taxon>Anaerolineae</taxon>
        <taxon>Anaerolineales</taxon>
        <taxon>Anaerolineaceae</taxon>
        <taxon>Longilinea</taxon>
    </lineage>
</organism>
<dbReference type="GO" id="GO:0005975">
    <property type="term" value="P:carbohydrate metabolic process"/>
    <property type="evidence" value="ECO:0007669"/>
    <property type="project" value="InterPro"/>
</dbReference>
<proteinExistence type="predicted"/>
<evidence type="ECO:0000313" key="2">
    <source>
        <dbReference type="EMBL" id="GAP15596.1"/>
    </source>
</evidence>
<dbReference type="RefSeq" id="WP_075074766.1">
    <property type="nucleotide sequence ID" value="NZ_DF967972.1"/>
</dbReference>
<dbReference type="InterPro" id="IPR010383">
    <property type="entry name" value="Glyco_hydrolase_94_b-supersand"/>
</dbReference>
<dbReference type="InterPro" id="IPR037018">
    <property type="entry name" value="GH65_N"/>
</dbReference>
<evidence type="ECO:0000259" key="1">
    <source>
        <dbReference type="Pfam" id="PF06165"/>
    </source>
</evidence>
<accession>A0A0S7BCM5</accession>
<dbReference type="AlphaFoldDB" id="A0A0S7BCM5"/>
<dbReference type="GO" id="GO:0030246">
    <property type="term" value="F:carbohydrate binding"/>
    <property type="evidence" value="ECO:0007669"/>
    <property type="project" value="InterPro"/>
</dbReference>
<dbReference type="SUPFAM" id="SSF74650">
    <property type="entry name" value="Galactose mutarotase-like"/>
    <property type="match status" value="1"/>
</dbReference>
<dbReference type="EMBL" id="DF967972">
    <property type="protein sequence ID" value="GAP15596.1"/>
    <property type="molecule type" value="Genomic_DNA"/>
</dbReference>
<dbReference type="Pfam" id="PF06165">
    <property type="entry name" value="GH94_b-supersand"/>
    <property type="match status" value="1"/>
</dbReference>
<dbReference type="STRING" id="360412.LARV_03388"/>
<reference evidence="2" key="1">
    <citation type="submission" date="2015-07" db="EMBL/GenBank/DDBJ databases">
        <title>Draft Genome Sequences of Anaerolinea thermolimosa IMO-1, Bellilinea caldifistulae GOMI-1, Leptolinea tardivitalis YMTK-2, Levilinea saccharolytica KIBI-1,Longilinea arvoryzae KOME-1, Previously Described as Members of the Anaerolineaceae (Chloroflexi).</title>
        <authorList>
            <person name="Sekiguchi Y."/>
            <person name="Ohashi A."/>
            <person name="Matsuura N."/>
            <person name="Tourlousse M.D."/>
        </authorList>
    </citation>
    <scope>NUCLEOTIDE SEQUENCE [LARGE SCALE GENOMIC DNA]</scope>
    <source>
        <strain evidence="2">KOME-1</strain>
    </source>
</reference>
<dbReference type="GO" id="GO:0003824">
    <property type="term" value="F:catalytic activity"/>
    <property type="evidence" value="ECO:0007669"/>
    <property type="project" value="InterPro"/>
</dbReference>
<protein>
    <submittedName>
        <fullName evidence="2">Cellobiose phosphorylase</fullName>
    </submittedName>
</protein>
<dbReference type="Proteomes" id="UP000055060">
    <property type="component" value="Unassembled WGS sequence"/>
</dbReference>
<dbReference type="InterPro" id="IPR052047">
    <property type="entry name" value="GH94_Enzymes"/>
</dbReference>
<dbReference type="OrthoDB" id="9769991at2"/>
<keyword evidence="3" id="KW-1185">Reference proteome</keyword>
<dbReference type="PANTHER" id="PTHR37469:SF2">
    <property type="entry name" value="CELLOBIONIC ACID PHOSPHORYLASE"/>
    <property type="match status" value="1"/>
</dbReference>
<dbReference type="Gene3D" id="2.70.98.40">
    <property type="entry name" value="Glycoside hydrolase, family 65, N-terminal domain"/>
    <property type="match status" value="1"/>
</dbReference>
<sequence>MNFGFFDDAHREYVITDPLIPVKWINSIGTPAFGGFVDHTGGALICTGDPRLDRITQYISQLPDSDFKGETLYLRMHSGDGRLIFSPFFVPTLTPMDHFECSVGQGYSRWRTEVEGLCCEVTVFIPLDAPVEIRDVSITNLRDDTVEVDAVPVVEYAYPDGLQFHTADHSPLPMQSSAQTLDGRTVLLQSPATSRERPVNYFTASVTNSSFETDRRAFLGANGYGSWQHPLALEDAELGNHQMLREDAIAALLLRLGALPPGESTRFATLLGRAADLQDARPIIQRYSRLEVIDAALIGLARP</sequence>
<evidence type="ECO:0000313" key="3">
    <source>
        <dbReference type="Proteomes" id="UP000055060"/>
    </source>
</evidence>
<gene>
    <name evidence="2" type="ORF">LARV_03388</name>
</gene>